<dbReference type="InterPro" id="IPR059179">
    <property type="entry name" value="MLKL-like_MCAfunc"/>
</dbReference>
<reference evidence="2 3" key="1">
    <citation type="journal article" date="2021" name="Environ. Microbiol.">
        <title>Gene family expansions and transcriptome signatures uncover fungal adaptations to wood decay.</title>
        <authorList>
            <person name="Hage H."/>
            <person name="Miyauchi S."/>
            <person name="Viragh M."/>
            <person name="Drula E."/>
            <person name="Min B."/>
            <person name="Chaduli D."/>
            <person name="Navarro D."/>
            <person name="Favel A."/>
            <person name="Norest M."/>
            <person name="Lesage-Meessen L."/>
            <person name="Balint B."/>
            <person name="Merenyi Z."/>
            <person name="de Eugenio L."/>
            <person name="Morin E."/>
            <person name="Martinez A.T."/>
            <person name="Baldrian P."/>
            <person name="Stursova M."/>
            <person name="Martinez M.J."/>
            <person name="Novotny C."/>
            <person name="Magnuson J.K."/>
            <person name="Spatafora J.W."/>
            <person name="Maurice S."/>
            <person name="Pangilinan J."/>
            <person name="Andreopoulos W."/>
            <person name="LaButti K."/>
            <person name="Hundley H."/>
            <person name="Na H."/>
            <person name="Kuo A."/>
            <person name="Barry K."/>
            <person name="Lipzen A."/>
            <person name="Henrissat B."/>
            <person name="Riley R."/>
            <person name="Ahrendt S."/>
            <person name="Nagy L.G."/>
            <person name="Grigoriev I.V."/>
            <person name="Martin F."/>
            <person name="Rosso M.N."/>
        </authorList>
    </citation>
    <scope>NUCLEOTIDE SEQUENCE [LARGE SCALE GENOMIC DNA]</scope>
    <source>
        <strain evidence="2 3">CIRM-BRFM 1785</strain>
    </source>
</reference>
<dbReference type="InterPro" id="IPR036537">
    <property type="entry name" value="Adaptor_Cbl_N_dom_sf"/>
</dbReference>
<accession>A0ABQ8KAJ0</accession>
<keyword evidence="3" id="KW-1185">Reference proteome</keyword>
<organism evidence="2 3">
    <name type="scientific">Rhodofomes roseus</name>
    <dbReference type="NCBI Taxonomy" id="34475"/>
    <lineage>
        <taxon>Eukaryota</taxon>
        <taxon>Fungi</taxon>
        <taxon>Dikarya</taxon>
        <taxon>Basidiomycota</taxon>
        <taxon>Agaricomycotina</taxon>
        <taxon>Agaricomycetes</taxon>
        <taxon>Polyporales</taxon>
        <taxon>Rhodofomes</taxon>
    </lineage>
</organism>
<evidence type="ECO:0008006" key="4">
    <source>
        <dbReference type="Google" id="ProtNLM"/>
    </source>
</evidence>
<feature type="compositionally biased region" description="Polar residues" evidence="1">
    <location>
        <begin position="160"/>
        <end position="180"/>
    </location>
</feature>
<dbReference type="Proteomes" id="UP000814176">
    <property type="component" value="Unassembled WGS sequence"/>
</dbReference>
<dbReference type="RefSeq" id="XP_047776940.1">
    <property type="nucleotide sequence ID" value="XM_047926698.1"/>
</dbReference>
<evidence type="ECO:0000313" key="2">
    <source>
        <dbReference type="EMBL" id="KAH9834409.1"/>
    </source>
</evidence>
<evidence type="ECO:0000313" key="3">
    <source>
        <dbReference type="Proteomes" id="UP000814176"/>
    </source>
</evidence>
<evidence type="ECO:0000256" key="1">
    <source>
        <dbReference type="SAM" id="MobiDB-lite"/>
    </source>
</evidence>
<gene>
    <name evidence="2" type="ORF">C8Q71DRAFT_849287</name>
</gene>
<sequence>MPLGLSTSGFTTTDILRLAVDVAAATQEIANLASFPPAAIAAGILLEIFQTVQKIHTNKVECECLANRCLSILCRVRDQMQGRWEATPPSLLKAIKAFETTLESIQGFLASEASKTWRTRLHRKSTIEKALASFGTRLDDAERSFQIATLINIHRAVGDRTTSTAPDTLKRSSTIRQPGTSRGAAARKDSDMSDISTLVENQASEGCYNLKSSSDTHSPGSEVQRVAVMHHSNPVEARNFGAVSSPEPSVLRATALARGSQTAVDVDGFRRYHQSDLALRGRSRTQEGWWASTAQAEVDGQRVLVKRYEGPRDAACEQWRHDLDILRHAPHAEVVRMLGYSRDECPTPFIVLANSPLTDAFTQIRHGYRKV</sequence>
<proteinExistence type="predicted"/>
<dbReference type="EMBL" id="JADCUA010000015">
    <property type="protein sequence ID" value="KAH9834409.1"/>
    <property type="molecule type" value="Genomic_DNA"/>
</dbReference>
<dbReference type="GeneID" id="72007430"/>
<protein>
    <recommendedName>
        <fullName evidence="4">Protein kinase domain-containing protein</fullName>
    </recommendedName>
</protein>
<comment type="caution">
    <text evidence="2">The sequence shown here is derived from an EMBL/GenBank/DDBJ whole genome shotgun (WGS) entry which is preliminary data.</text>
</comment>
<dbReference type="Gene3D" id="1.20.930.20">
    <property type="entry name" value="Adaptor protein Cbl, N-terminal domain"/>
    <property type="match status" value="1"/>
</dbReference>
<feature type="region of interest" description="Disordered" evidence="1">
    <location>
        <begin position="160"/>
        <end position="193"/>
    </location>
</feature>
<dbReference type="CDD" id="cd21037">
    <property type="entry name" value="MLKL_NTD"/>
    <property type="match status" value="1"/>
</dbReference>
<name>A0ABQ8KAJ0_9APHY</name>